<dbReference type="RefSeq" id="WP_074489938.1">
    <property type="nucleotide sequence ID" value="NZ_FPAM01000015.1"/>
</dbReference>
<comment type="caution">
    <text evidence="1">The sequence shown here is derived from an EMBL/GenBank/DDBJ whole genome shotgun (WGS) entry which is preliminary data.</text>
</comment>
<evidence type="ECO:0000313" key="1">
    <source>
        <dbReference type="EMBL" id="OKS87295.1"/>
    </source>
</evidence>
<evidence type="ECO:0008006" key="3">
    <source>
        <dbReference type="Google" id="ProtNLM"/>
    </source>
</evidence>
<dbReference type="Gene3D" id="2.150.10.10">
    <property type="entry name" value="Serralysin-like metalloprotease, C-terminal"/>
    <property type="match status" value="1"/>
</dbReference>
<accession>A0A1Q5ZZV5</accession>
<keyword evidence="2" id="KW-1185">Reference proteome</keyword>
<reference evidence="1 2" key="1">
    <citation type="submission" date="2016-11" db="EMBL/GenBank/DDBJ databases">
        <title>Whole Genome Sequencing of Mucilaginibacter polytrichastri RG4-7(T) isolated from the moss sample.</title>
        <authorList>
            <person name="Li Y."/>
        </authorList>
    </citation>
    <scope>NUCLEOTIDE SEQUENCE [LARGE SCALE GENOMIC DNA]</scope>
    <source>
        <strain evidence="1 2">RG4-7</strain>
    </source>
</reference>
<dbReference type="AlphaFoldDB" id="A0A1Q5ZZV5"/>
<dbReference type="InterPro" id="IPR011049">
    <property type="entry name" value="Serralysin-like_metalloprot_C"/>
</dbReference>
<organism evidence="1 2">
    <name type="scientific">Mucilaginibacter polytrichastri</name>
    <dbReference type="NCBI Taxonomy" id="1302689"/>
    <lineage>
        <taxon>Bacteria</taxon>
        <taxon>Pseudomonadati</taxon>
        <taxon>Bacteroidota</taxon>
        <taxon>Sphingobacteriia</taxon>
        <taxon>Sphingobacteriales</taxon>
        <taxon>Sphingobacteriaceae</taxon>
        <taxon>Mucilaginibacter</taxon>
    </lineage>
</organism>
<dbReference type="OrthoDB" id="9807669at2"/>
<dbReference type="EMBL" id="MPPL01000001">
    <property type="protein sequence ID" value="OKS87295.1"/>
    <property type="molecule type" value="Genomic_DNA"/>
</dbReference>
<name>A0A1Q5ZZV5_9SPHI</name>
<protein>
    <recommendedName>
        <fullName evidence="3">Trimeric autotransporter adhesin YadA-like head domain-containing protein</fullName>
    </recommendedName>
</protein>
<dbReference type="STRING" id="1302689.RG47T_2754"/>
<sequence length="179" mass="18168">MQFCYAQWTTGTDISNTNTGNVGIGITTPTYKLDVNGIIRTNNNIIAPSLNSQYLGFGADGSSTVSFAAGNNVLGSATSSSEYNVALGFQVLNSNTTGVANLAIGFGTLNANTTGSQNIAIGMYALGFGNTTGGNSIAIGPQSLRYATGGQNLAVGTYAGQSLRTGSNNIFSVSVLGLL</sequence>
<evidence type="ECO:0000313" key="2">
    <source>
        <dbReference type="Proteomes" id="UP000186720"/>
    </source>
</evidence>
<proteinExistence type="predicted"/>
<gene>
    <name evidence="1" type="ORF">RG47T_2754</name>
</gene>
<dbReference type="Proteomes" id="UP000186720">
    <property type="component" value="Unassembled WGS sequence"/>
</dbReference>